<dbReference type="EMBL" id="OX459964">
    <property type="protein sequence ID" value="CAI9168250.1"/>
    <property type="molecule type" value="Genomic_DNA"/>
</dbReference>
<protein>
    <submittedName>
        <fullName evidence="1">Uncharacterized protein</fullName>
    </submittedName>
</protein>
<proteinExistence type="predicted"/>
<evidence type="ECO:0000313" key="2">
    <source>
        <dbReference type="Proteomes" id="UP001176941"/>
    </source>
</evidence>
<dbReference type="Proteomes" id="UP001176941">
    <property type="component" value="Chromosome 28"/>
</dbReference>
<keyword evidence="2" id="KW-1185">Reference proteome</keyword>
<name>A0ABN8Z354_RANTA</name>
<reference evidence="1" key="1">
    <citation type="submission" date="2023-04" db="EMBL/GenBank/DDBJ databases">
        <authorList>
            <consortium name="ELIXIR-Norway"/>
        </authorList>
    </citation>
    <scope>NUCLEOTIDE SEQUENCE [LARGE SCALE GENOMIC DNA]</scope>
</reference>
<gene>
    <name evidence="1" type="ORF">MRATA1EN1_LOCUS17212</name>
</gene>
<organism evidence="1 2">
    <name type="scientific">Rangifer tarandus platyrhynchus</name>
    <name type="common">Svalbard reindeer</name>
    <dbReference type="NCBI Taxonomy" id="3082113"/>
    <lineage>
        <taxon>Eukaryota</taxon>
        <taxon>Metazoa</taxon>
        <taxon>Chordata</taxon>
        <taxon>Craniata</taxon>
        <taxon>Vertebrata</taxon>
        <taxon>Euteleostomi</taxon>
        <taxon>Mammalia</taxon>
        <taxon>Eutheria</taxon>
        <taxon>Laurasiatheria</taxon>
        <taxon>Artiodactyla</taxon>
        <taxon>Ruminantia</taxon>
        <taxon>Pecora</taxon>
        <taxon>Cervidae</taxon>
        <taxon>Odocoileinae</taxon>
        <taxon>Rangifer</taxon>
    </lineage>
</organism>
<accession>A0ABN8Z354</accession>
<evidence type="ECO:0000313" key="1">
    <source>
        <dbReference type="EMBL" id="CAI9168250.1"/>
    </source>
</evidence>
<sequence>MPLHQAQPPYVPISALTSCFLEKPEAIWHALHISHLPVPPLLGEGSLLLTKANPHIHAQGSHTVLPRQGTSAVSYPLPFPNPSPGLLLLLETQCNLRQEQPQE</sequence>